<dbReference type="Pfam" id="PF14842">
    <property type="entry name" value="FliG_N"/>
    <property type="match status" value="1"/>
</dbReference>
<keyword evidence="7" id="KW-0283">Flagellar rotation</keyword>
<evidence type="ECO:0000313" key="14">
    <source>
        <dbReference type="Proteomes" id="UP000681526"/>
    </source>
</evidence>
<comment type="similarity">
    <text evidence="3">Belongs to the FliG family.</text>
</comment>
<sequence length="345" mass="38801">MNRGGTMARAATPQALTGRQKAAILLITLGPEVSAHIFKHLRDEEIEQLTLEIANVRKVDSAEKQAILTEFHQICMAQEYISQGGIQYAKTILEKALGEHKAMEVINRLTATLQVRPFDFARKADPAQIFNFIQNENSQTIALVLSYLQPEQAAAILSALPQDKQADVARRIALMDSTSPEVITQIERILEQKLSSTVTQDYTMAGGIESIVQILNGVDRGTERTILDSLEIQDPELAEEIKKRMFVFEDIVNLDNRSIQRIIRDIENSDLQLALKVASEEVREVIFRNMSKRMAETFKEEMEYMGPVRLRDVEEAQTRIVATIRRLEEAGEIIIARGGGDDIIV</sequence>
<evidence type="ECO:0000256" key="3">
    <source>
        <dbReference type="ARBA" id="ARBA00010299"/>
    </source>
</evidence>
<accession>A0ABN7RQC8</accession>
<dbReference type="PANTHER" id="PTHR30534">
    <property type="entry name" value="FLAGELLAR MOTOR SWITCH PROTEIN FLIG"/>
    <property type="match status" value="1"/>
</dbReference>
<dbReference type="InterPro" id="IPR023087">
    <property type="entry name" value="Flg_Motor_Flig_C"/>
</dbReference>
<dbReference type="PRINTS" id="PR00954">
    <property type="entry name" value="FLGMOTORFLIG"/>
</dbReference>
<keyword evidence="5" id="KW-1003">Cell membrane</keyword>
<evidence type="ECO:0000256" key="7">
    <source>
        <dbReference type="ARBA" id="ARBA00022779"/>
    </source>
</evidence>
<dbReference type="EMBL" id="CAJRAY010000006">
    <property type="protein sequence ID" value="CAG5077890.1"/>
    <property type="molecule type" value="Genomic_DNA"/>
</dbReference>
<keyword evidence="13" id="KW-0282">Flagellum</keyword>
<dbReference type="PIRSF" id="PIRSF003161">
    <property type="entry name" value="FliG"/>
    <property type="match status" value="1"/>
</dbReference>
<dbReference type="InterPro" id="IPR028263">
    <property type="entry name" value="FliG_N"/>
</dbReference>
<evidence type="ECO:0000259" key="12">
    <source>
        <dbReference type="Pfam" id="PF14842"/>
    </source>
</evidence>
<evidence type="ECO:0000259" key="10">
    <source>
        <dbReference type="Pfam" id="PF01706"/>
    </source>
</evidence>
<evidence type="ECO:0000256" key="6">
    <source>
        <dbReference type="ARBA" id="ARBA00022500"/>
    </source>
</evidence>
<evidence type="ECO:0000256" key="9">
    <source>
        <dbReference type="ARBA" id="ARBA00023143"/>
    </source>
</evidence>
<keyword evidence="13" id="KW-0966">Cell projection</keyword>
<keyword evidence="14" id="KW-1185">Reference proteome</keyword>
<dbReference type="InterPro" id="IPR032779">
    <property type="entry name" value="FliG_M"/>
</dbReference>
<organism evidence="13 14">
    <name type="scientific">Thermobacillus xylanilyticus</name>
    <dbReference type="NCBI Taxonomy" id="76633"/>
    <lineage>
        <taxon>Bacteria</taxon>
        <taxon>Bacillati</taxon>
        <taxon>Bacillota</taxon>
        <taxon>Bacilli</taxon>
        <taxon>Bacillales</taxon>
        <taxon>Paenibacillaceae</taxon>
        <taxon>Thermobacillus</taxon>
    </lineage>
</organism>
<gene>
    <name evidence="13" type="primary">txxe465-fliG</name>
    <name evidence="13" type="ORF">TXXE_01900</name>
</gene>
<comment type="caution">
    <text evidence="13">The sequence shown here is derived from an EMBL/GenBank/DDBJ whole genome shotgun (WGS) entry which is preliminary data.</text>
</comment>
<dbReference type="NCBIfam" id="TIGR00207">
    <property type="entry name" value="fliG"/>
    <property type="match status" value="1"/>
</dbReference>
<evidence type="ECO:0000256" key="4">
    <source>
        <dbReference type="ARBA" id="ARBA00021870"/>
    </source>
</evidence>
<keyword evidence="9" id="KW-0975">Bacterial flagellum</keyword>
<dbReference type="PANTHER" id="PTHR30534:SF0">
    <property type="entry name" value="FLAGELLAR MOTOR SWITCH PROTEIN FLIG"/>
    <property type="match status" value="1"/>
</dbReference>
<proteinExistence type="inferred from homology"/>
<evidence type="ECO:0000313" key="13">
    <source>
        <dbReference type="EMBL" id="CAG5077890.1"/>
    </source>
</evidence>
<dbReference type="Pfam" id="PF01706">
    <property type="entry name" value="FliG_C"/>
    <property type="match status" value="1"/>
</dbReference>
<reference evidence="13 14" key="1">
    <citation type="submission" date="2021-04" db="EMBL/GenBank/DDBJ databases">
        <authorList>
            <person name="Rakotoarivonina H."/>
        </authorList>
    </citation>
    <scope>NUCLEOTIDE SEQUENCE [LARGE SCALE GENOMIC DNA]</scope>
    <source>
        <strain evidence="13 14">XE</strain>
    </source>
</reference>
<evidence type="ECO:0000256" key="5">
    <source>
        <dbReference type="ARBA" id="ARBA00022475"/>
    </source>
</evidence>
<feature type="domain" description="Flagellar motor switch protein FliG middle" evidence="11">
    <location>
        <begin position="126"/>
        <end position="200"/>
    </location>
</feature>
<keyword evidence="6" id="KW-0145">Chemotaxis</keyword>
<dbReference type="Pfam" id="PF14841">
    <property type="entry name" value="FliG_M"/>
    <property type="match status" value="1"/>
</dbReference>
<protein>
    <recommendedName>
        <fullName evidence="4">Flagellar motor switch protein FliG</fullName>
    </recommendedName>
</protein>
<dbReference type="Proteomes" id="UP000681526">
    <property type="component" value="Unassembled WGS sequence"/>
</dbReference>
<evidence type="ECO:0000256" key="2">
    <source>
        <dbReference type="ARBA" id="ARBA00004413"/>
    </source>
</evidence>
<name>A0ABN7RQC8_THEXY</name>
<evidence type="ECO:0000256" key="8">
    <source>
        <dbReference type="ARBA" id="ARBA00023136"/>
    </source>
</evidence>
<keyword evidence="8" id="KW-0472">Membrane</keyword>
<feature type="domain" description="Flagellar motor switch protein FliG C-terminal" evidence="10">
    <location>
        <begin position="229"/>
        <end position="335"/>
    </location>
</feature>
<comment type="subcellular location">
    <subcellularLocation>
        <location evidence="1">Bacterial flagellum basal body</location>
    </subcellularLocation>
    <subcellularLocation>
        <location evidence="2">Cell membrane</location>
        <topology evidence="2">Peripheral membrane protein</topology>
        <orientation evidence="2">Cytoplasmic side</orientation>
    </subcellularLocation>
</comment>
<evidence type="ECO:0000256" key="1">
    <source>
        <dbReference type="ARBA" id="ARBA00004117"/>
    </source>
</evidence>
<keyword evidence="13" id="KW-0969">Cilium</keyword>
<evidence type="ECO:0000259" key="11">
    <source>
        <dbReference type="Pfam" id="PF14841"/>
    </source>
</evidence>
<dbReference type="InterPro" id="IPR011002">
    <property type="entry name" value="FliG_a-hlx"/>
</dbReference>
<dbReference type="Gene3D" id="1.10.220.30">
    <property type="match status" value="3"/>
</dbReference>
<dbReference type="SUPFAM" id="SSF48029">
    <property type="entry name" value="FliG"/>
    <property type="match status" value="2"/>
</dbReference>
<dbReference type="InterPro" id="IPR000090">
    <property type="entry name" value="Flg_Motor_Flig"/>
</dbReference>
<feature type="domain" description="Flagellar motor switch protein FliG N-terminal" evidence="12">
    <location>
        <begin position="16"/>
        <end position="118"/>
    </location>
</feature>